<proteinExistence type="predicted"/>
<evidence type="ECO:0000256" key="1">
    <source>
        <dbReference type="SAM" id="MobiDB-lite"/>
    </source>
</evidence>
<dbReference type="InterPro" id="IPR028098">
    <property type="entry name" value="Glyco_trans_4-like_N"/>
</dbReference>
<feature type="compositionally biased region" description="Basic and acidic residues" evidence="1">
    <location>
        <begin position="9"/>
        <end position="20"/>
    </location>
</feature>
<dbReference type="Pfam" id="PF13439">
    <property type="entry name" value="Glyco_transf_4"/>
    <property type="match status" value="1"/>
</dbReference>
<gene>
    <name evidence="3" type="ORF">I6G56_16530</name>
</gene>
<protein>
    <submittedName>
        <fullName evidence="3">Glycosyltransferase</fullName>
    </submittedName>
</protein>
<evidence type="ECO:0000313" key="4">
    <source>
        <dbReference type="Proteomes" id="UP000594943"/>
    </source>
</evidence>
<dbReference type="SUPFAM" id="SSF53756">
    <property type="entry name" value="UDP-Glycosyltransferase/glycogen phosphorylase"/>
    <property type="match status" value="1"/>
</dbReference>
<feature type="region of interest" description="Disordered" evidence="1">
    <location>
        <begin position="1"/>
        <end position="20"/>
    </location>
</feature>
<accession>A0A7U4P296</accession>
<accession>A0A7T2WXL2</accession>
<keyword evidence="3" id="KW-0808">Transferase</keyword>
<reference evidence="3 4" key="1">
    <citation type="submission" date="2020-12" db="EMBL/GenBank/DDBJ databases">
        <title>FDA dAtabase for Regulatory Grade micrObial Sequences (FDA-ARGOS): Supporting development and validation of Infectious Disease Dx tests.</title>
        <authorList>
            <person name="Nelson B."/>
            <person name="Plummer A."/>
            <person name="Tallon L."/>
            <person name="Sadzewicz L."/>
            <person name="Zhao X."/>
            <person name="Boylan J."/>
            <person name="Ott S."/>
            <person name="Bowen H."/>
            <person name="Vavikolanu K."/>
            <person name="Mehta A."/>
            <person name="Aluvathingal J."/>
            <person name="Nadendla S."/>
            <person name="Myers T."/>
            <person name="Yan Y."/>
            <person name="Sichtig H."/>
        </authorList>
    </citation>
    <scope>NUCLEOTIDE SEQUENCE [LARGE SCALE GENOMIC DNA]</scope>
    <source>
        <strain evidence="3 4">FDAARGOS_899</strain>
    </source>
</reference>
<evidence type="ECO:0000313" key="3">
    <source>
        <dbReference type="EMBL" id="QPS43150.1"/>
    </source>
</evidence>
<dbReference type="EMBL" id="CP065686">
    <property type="protein sequence ID" value="QPS43150.1"/>
    <property type="molecule type" value="Genomic_DNA"/>
</dbReference>
<sequence>MTIDGVGMRGRDARSKGDSKVFAKTNAKADGHARMKIVQILESSATGTLSMACLIANRLARDGHDVHVIHSLRPDTPADFHALFDATVKLRHIQMKGVPLLPMLLELRRTLIGIGPDIVHLHSSFAGFLGRIASLFALRDAAFFYSPHCISFMRRDVSALKRSAFVALERIACVKRCLYVACSDSERDAVRAHLRQPVVVVENAVGAMPAPAADEQEDAREPVFRIVTVGGIRVQKNPQLFAEIARRLRGSRMRFTWIGDGDAALKAQLREAGVEVAGWLGRTEVVARLRRMDVYLSTSSWEGMPVSVIEAMLLGLPVVASACAGNVDVIRHLQTGAIFRGADDAVDLLASIDRDAALRARLASAARREARERFGEERFFRQLARVYASRLARPS</sequence>
<organism evidence="3 4">
    <name type="scientific">Burkholderia humptydooensis</name>
    <dbReference type="NCBI Taxonomy" id="430531"/>
    <lineage>
        <taxon>Bacteria</taxon>
        <taxon>Pseudomonadati</taxon>
        <taxon>Pseudomonadota</taxon>
        <taxon>Betaproteobacteria</taxon>
        <taxon>Burkholderiales</taxon>
        <taxon>Burkholderiaceae</taxon>
        <taxon>Burkholderia</taxon>
        <taxon>pseudomallei group</taxon>
    </lineage>
</organism>
<dbReference type="Gene3D" id="3.40.50.2000">
    <property type="entry name" value="Glycogen Phosphorylase B"/>
    <property type="match status" value="2"/>
</dbReference>
<dbReference type="PANTHER" id="PTHR45947">
    <property type="entry name" value="SULFOQUINOVOSYL TRANSFERASE SQD2"/>
    <property type="match status" value="1"/>
</dbReference>
<dbReference type="Pfam" id="PF13692">
    <property type="entry name" value="Glyco_trans_1_4"/>
    <property type="match status" value="1"/>
</dbReference>
<dbReference type="Proteomes" id="UP000594943">
    <property type="component" value="Chromosome 1"/>
</dbReference>
<feature type="domain" description="Glycosyltransferase subfamily 4-like N-terminal" evidence="2">
    <location>
        <begin position="55"/>
        <end position="205"/>
    </location>
</feature>
<dbReference type="GO" id="GO:0016758">
    <property type="term" value="F:hexosyltransferase activity"/>
    <property type="evidence" value="ECO:0007669"/>
    <property type="project" value="TreeGrafter"/>
</dbReference>
<dbReference type="KEGG" id="bhg:I6G56_16530"/>
<dbReference type="PANTHER" id="PTHR45947:SF3">
    <property type="entry name" value="SULFOQUINOVOSYL TRANSFERASE SQD2"/>
    <property type="match status" value="1"/>
</dbReference>
<evidence type="ECO:0000259" key="2">
    <source>
        <dbReference type="Pfam" id="PF13439"/>
    </source>
</evidence>
<name>A0A7U4P296_9BURK</name>
<dbReference type="InterPro" id="IPR050194">
    <property type="entry name" value="Glycosyltransferase_grp1"/>
</dbReference>
<dbReference type="AlphaFoldDB" id="A0A7U4P296"/>
<dbReference type="RefSeq" id="WP_006025418.1">
    <property type="nucleotide sequence ID" value="NZ_CP013380.1"/>
</dbReference>